<dbReference type="Pfam" id="PF00106">
    <property type="entry name" value="adh_short"/>
    <property type="match status" value="1"/>
</dbReference>
<keyword evidence="2" id="KW-0560">Oxidoreductase</keyword>
<evidence type="ECO:0000256" key="2">
    <source>
        <dbReference type="ARBA" id="ARBA00023002"/>
    </source>
</evidence>
<accession>A0AAE1MQW6</accession>
<protein>
    <submittedName>
        <fullName evidence="4">Uncharacterized protein</fullName>
    </submittedName>
</protein>
<organism evidence="4 5">
    <name type="scientific">Acacia crassicarpa</name>
    <name type="common">northern wattle</name>
    <dbReference type="NCBI Taxonomy" id="499986"/>
    <lineage>
        <taxon>Eukaryota</taxon>
        <taxon>Viridiplantae</taxon>
        <taxon>Streptophyta</taxon>
        <taxon>Embryophyta</taxon>
        <taxon>Tracheophyta</taxon>
        <taxon>Spermatophyta</taxon>
        <taxon>Magnoliopsida</taxon>
        <taxon>eudicotyledons</taxon>
        <taxon>Gunneridae</taxon>
        <taxon>Pentapetalae</taxon>
        <taxon>rosids</taxon>
        <taxon>fabids</taxon>
        <taxon>Fabales</taxon>
        <taxon>Fabaceae</taxon>
        <taxon>Caesalpinioideae</taxon>
        <taxon>mimosoid clade</taxon>
        <taxon>Acacieae</taxon>
        <taxon>Acacia</taxon>
    </lineage>
</organism>
<dbReference type="AlphaFoldDB" id="A0AAE1MQW6"/>
<dbReference type="EMBL" id="JAWXYG010000006">
    <property type="protein sequence ID" value="KAK4269486.1"/>
    <property type="molecule type" value="Genomic_DNA"/>
</dbReference>
<dbReference type="InterPro" id="IPR036291">
    <property type="entry name" value="NAD(P)-bd_dom_sf"/>
</dbReference>
<dbReference type="SUPFAM" id="SSF51735">
    <property type="entry name" value="NAD(P)-binding Rossmann-fold domains"/>
    <property type="match status" value="1"/>
</dbReference>
<keyword evidence="5" id="KW-1185">Reference proteome</keyword>
<gene>
    <name evidence="4" type="ORF">QN277_022639</name>
</gene>
<sequence>MAARNTKAAYDLINRWNHERSSEDDDGAKLLDIEVMKLDLLSLQSVAKFAQEWNSRSRPVNVLINNAGIYSMKPQSFSEDEFETHLQVNHLAPSLLSILLLPSLKKGSPSRIVNNRSTGHFLGFVDVDDMNFTSSRRKFSGFKGYTSSKLAQVMFSSILQKKLPKASGISVVCASPGFVRYTNVVRDLPKMLQHVFQSLIFFAYTPKEGCRSVLYAATYPGVQDHSKSLKAQNSPVCAYIDHDCSFGYVSKEAQNLEASTKVWEKTLDMIGLPSNAVDRLLSGHTVEVSKKDRLD</sequence>
<comment type="similarity">
    <text evidence="1 3">Belongs to the short-chain dehydrogenases/reductases (SDR) family.</text>
</comment>
<dbReference type="PANTHER" id="PTHR24320:SF187">
    <property type="entry name" value="DEHYDROGENASE, PUTATIVE-RELATED"/>
    <property type="match status" value="1"/>
</dbReference>
<evidence type="ECO:0000256" key="3">
    <source>
        <dbReference type="RuleBase" id="RU000363"/>
    </source>
</evidence>
<evidence type="ECO:0000313" key="4">
    <source>
        <dbReference type="EMBL" id="KAK4269486.1"/>
    </source>
</evidence>
<comment type="caution">
    <text evidence="4">The sequence shown here is derived from an EMBL/GenBank/DDBJ whole genome shotgun (WGS) entry which is preliminary data.</text>
</comment>
<reference evidence="4" key="1">
    <citation type="submission" date="2023-10" db="EMBL/GenBank/DDBJ databases">
        <title>Chromosome-level genome of the transformable northern wattle, Acacia crassicarpa.</title>
        <authorList>
            <person name="Massaro I."/>
            <person name="Sinha N.R."/>
            <person name="Poethig S."/>
            <person name="Leichty A.R."/>
        </authorList>
    </citation>
    <scope>NUCLEOTIDE SEQUENCE</scope>
    <source>
        <strain evidence="4">Acra3RX</strain>
        <tissue evidence="4">Leaf</tissue>
    </source>
</reference>
<dbReference type="GO" id="GO:0016491">
    <property type="term" value="F:oxidoreductase activity"/>
    <property type="evidence" value="ECO:0007669"/>
    <property type="project" value="UniProtKB-KW"/>
</dbReference>
<dbReference type="Proteomes" id="UP001293593">
    <property type="component" value="Unassembled WGS sequence"/>
</dbReference>
<dbReference type="PANTHER" id="PTHR24320">
    <property type="entry name" value="RETINOL DEHYDROGENASE"/>
    <property type="match status" value="1"/>
</dbReference>
<evidence type="ECO:0000256" key="1">
    <source>
        <dbReference type="ARBA" id="ARBA00006484"/>
    </source>
</evidence>
<dbReference type="PRINTS" id="PR00080">
    <property type="entry name" value="SDRFAMILY"/>
</dbReference>
<proteinExistence type="inferred from homology"/>
<dbReference type="InterPro" id="IPR002347">
    <property type="entry name" value="SDR_fam"/>
</dbReference>
<dbReference type="Gene3D" id="3.40.50.720">
    <property type="entry name" value="NAD(P)-binding Rossmann-like Domain"/>
    <property type="match status" value="1"/>
</dbReference>
<name>A0AAE1MQW6_9FABA</name>
<evidence type="ECO:0000313" key="5">
    <source>
        <dbReference type="Proteomes" id="UP001293593"/>
    </source>
</evidence>